<comment type="caution">
    <text evidence="1">The sequence shown here is derived from an EMBL/GenBank/DDBJ whole genome shotgun (WGS) entry which is preliminary data.</text>
</comment>
<evidence type="ECO:0000313" key="1">
    <source>
        <dbReference type="EMBL" id="MCW7555118.1"/>
    </source>
</evidence>
<evidence type="ECO:0000313" key="2">
    <source>
        <dbReference type="Proteomes" id="UP001209854"/>
    </source>
</evidence>
<keyword evidence="2" id="KW-1185">Reference proteome</keyword>
<organism evidence="1 2">
    <name type="scientific">Endozoicomonas gorgoniicola</name>
    <dbReference type="NCBI Taxonomy" id="1234144"/>
    <lineage>
        <taxon>Bacteria</taxon>
        <taxon>Pseudomonadati</taxon>
        <taxon>Pseudomonadota</taxon>
        <taxon>Gammaproteobacteria</taxon>
        <taxon>Oceanospirillales</taxon>
        <taxon>Endozoicomonadaceae</taxon>
        <taxon>Endozoicomonas</taxon>
    </lineage>
</organism>
<dbReference type="RefSeq" id="WP_262564890.1">
    <property type="nucleotide sequence ID" value="NZ_JAPFCC010000001.1"/>
</dbReference>
<dbReference type="EMBL" id="JAPFCC010000001">
    <property type="protein sequence ID" value="MCW7555118.1"/>
    <property type="molecule type" value="Genomic_DNA"/>
</dbReference>
<accession>A0ABT3N1A8</accession>
<gene>
    <name evidence="1" type="ORF">NX722_21325</name>
</gene>
<name>A0ABT3N1A8_9GAMM</name>
<reference evidence="1 2" key="1">
    <citation type="submission" date="2022-10" db="EMBL/GenBank/DDBJ databases">
        <title>High-quality genome sequences of two octocoral-associated bacteria, Endozoicomonas euniceicola EF212 and Endozoicomonas gorgoniicola PS125.</title>
        <authorList>
            <person name="Chiou Y.-J."/>
            <person name="Chen Y.-H."/>
        </authorList>
    </citation>
    <scope>NUCLEOTIDE SEQUENCE [LARGE SCALE GENOMIC DNA]</scope>
    <source>
        <strain evidence="1 2">PS125</strain>
    </source>
</reference>
<protein>
    <submittedName>
        <fullName evidence="1">Uncharacterized protein</fullName>
    </submittedName>
</protein>
<sequence>MINFEVMSLLLAANGNLANTGDKADDNVEAEEHSLDDDAQLSVETSIYHRQAVPQVRSQPGRIKTPKPFLVSPKTQGKAFQPKFKEAFNSFLTLASHRPSLSRLLKTILNKLSIKDTVQLQKLLFKLNKKTQHAGYKFLINHGLKYAIRGLYLALSLQMPEYVADAFRIVRAEQNLNKYFVNTTSYYQRL</sequence>
<proteinExistence type="predicted"/>
<dbReference type="Proteomes" id="UP001209854">
    <property type="component" value="Unassembled WGS sequence"/>
</dbReference>